<dbReference type="RefSeq" id="WP_111373316.1">
    <property type="nucleotide sequence ID" value="NZ_CP029480.1"/>
</dbReference>
<dbReference type="Pfam" id="PF00593">
    <property type="entry name" value="TonB_dep_Rec_b-barrel"/>
    <property type="match status" value="1"/>
</dbReference>
<dbReference type="NCBIfam" id="TIGR04057">
    <property type="entry name" value="SusC_RagA_signa"/>
    <property type="match status" value="1"/>
</dbReference>
<evidence type="ECO:0000256" key="8">
    <source>
        <dbReference type="PROSITE-ProRule" id="PRU01360"/>
    </source>
</evidence>
<evidence type="ECO:0000256" key="9">
    <source>
        <dbReference type="RuleBase" id="RU003357"/>
    </source>
</evidence>
<dbReference type="EMBL" id="CP029480">
    <property type="protein sequence ID" value="AWV99948.1"/>
    <property type="molecule type" value="Genomic_DNA"/>
</dbReference>
<evidence type="ECO:0000259" key="10">
    <source>
        <dbReference type="Pfam" id="PF00593"/>
    </source>
</evidence>
<dbReference type="InterPro" id="IPR037066">
    <property type="entry name" value="Plug_dom_sf"/>
</dbReference>
<evidence type="ECO:0000313" key="12">
    <source>
        <dbReference type="EMBL" id="AWV99948.1"/>
    </source>
</evidence>
<evidence type="ECO:0000313" key="13">
    <source>
        <dbReference type="Proteomes" id="UP000249873"/>
    </source>
</evidence>
<keyword evidence="7 8" id="KW-0998">Cell outer membrane</keyword>
<feature type="domain" description="TonB-dependent receptor plug" evidence="11">
    <location>
        <begin position="131"/>
        <end position="258"/>
    </location>
</feature>
<keyword evidence="5 9" id="KW-0798">TonB box</keyword>
<dbReference type="SUPFAM" id="SSF56935">
    <property type="entry name" value="Porins"/>
    <property type="match status" value="1"/>
</dbReference>
<protein>
    <submittedName>
        <fullName evidence="12">SusC/RagA family TonB-linked outer membrane protein</fullName>
    </submittedName>
</protein>
<dbReference type="InterPro" id="IPR023996">
    <property type="entry name" value="TonB-dep_OMP_SusC/RagA"/>
</dbReference>
<dbReference type="InterPro" id="IPR036942">
    <property type="entry name" value="Beta-barrel_TonB_sf"/>
</dbReference>
<dbReference type="OrthoDB" id="9768177at2"/>
<feature type="domain" description="TonB-dependent receptor-like beta-barrel" evidence="10">
    <location>
        <begin position="429"/>
        <end position="957"/>
    </location>
</feature>
<sequence length="1003" mass="107173">MMNQLYLMSSSKLVKGITFLPRLLAMTLMLSIISFTAFSQSSVTGKVTDNDGEEMPGVTVLVKGTTNGASTGIDGTYTISNVPTQGTLVYSFVGMQSQEIPVQGRTQINVTLSNDDQLLDEVVVIGYGTVKKKDATGAVAAIGEKDFNKGIITSSEQLMQGRVAGVAITQSSGEPGGGINVRIRGTSSVRAGNGPLFVVDGVPLSGGDISGGGSAGGLGSSSARNPLNFLNPNDIASIDILKDASATAIYGSRGANGVVLITTKKGTQGKGTLDYTVSVGTSKITKKYDLLSADEFVAAGGPDNGGSTDWQDEVLRTAITTQHNLSFGGGTNGDSYRFSAGMLDQDGIINNSGIKRYSASFNGNKKIINNRLNIGTQINIANTEDSGVPVTTDSGFSGDLLAAMLKSNPTNSVRNADGTFNQVSTVEPNAAAIIAYSNDETNTIRALGNLNAEVQIFDDLKFKTVVGFDRSLSSRKAAFSPLLKAAQIENVGQVYFTDIETNNSLWENYFTYDHDFGNVSLNGLAGYSYQRFEYFSKSANATNFRVDDLGLMVNNVSAADNSDGFGSIINGSNSNVDELQSYFGRVNLGFSSKYLITATVRADGSTKFGSGNKYGVFPSFAGKWRLIEEDFIPKNVFSDLGLRLGYGITGNQELPHNLYQERRRYGSAGINNSSSINNGSFSTVAFANPGLKWESTKQFNAGLDFGFSGGRLSGSLDYYYKNTNDLLFQVFSAQPAPSPFVWRNLDADVINKGLEIALNAIVVDANDFEFEINANAAFNKNVVENLLGVYDTGAINGQGLTGAFAQRIASGQPLFAYFLREFGGYDEAGNSIYPNGDFQQFLDGASPNPTVTGGLTTNFKYKNLSLSAFFNGVFGNYIYSNTANAFFTKGSFANGRNVTKDVVNSEEGPLNAPDVSTRFLEKGDFVRLANVNLGYTVNTGKNSAISSLRFFLTGQNLALFTNYSGQDPEVNTNKQINGIPSFGIDYTAYPRSRTWTLGANISF</sequence>
<evidence type="ECO:0000256" key="2">
    <source>
        <dbReference type="ARBA" id="ARBA00022448"/>
    </source>
</evidence>
<dbReference type="PROSITE" id="PS52016">
    <property type="entry name" value="TONB_DEPENDENT_REC_3"/>
    <property type="match status" value="1"/>
</dbReference>
<comment type="similarity">
    <text evidence="8 9">Belongs to the TonB-dependent receptor family.</text>
</comment>
<dbReference type="Pfam" id="PF13715">
    <property type="entry name" value="CarbopepD_reg_2"/>
    <property type="match status" value="1"/>
</dbReference>
<dbReference type="InterPro" id="IPR039426">
    <property type="entry name" value="TonB-dep_rcpt-like"/>
</dbReference>
<dbReference type="Gene3D" id="2.40.170.20">
    <property type="entry name" value="TonB-dependent receptor, beta-barrel domain"/>
    <property type="match status" value="1"/>
</dbReference>
<reference evidence="12 13" key="1">
    <citation type="submission" date="2018-05" db="EMBL/GenBank/DDBJ databases">
        <title>Complete genome sequence of Arcticibacterium luteifluviistationis SM1504T, a cytophagaceae bacterium isolated from Arctic surface seawater.</title>
        <authorList>
            <person name="Li Y."/>
            <person name="Qin Q.-L."/>
        </authorList>
    </citation>
    <scope>NUCLEOTIDE SEQUENCE [LARGE SCALE GENOMIC DNA]</scope>
    <source>
        <strain evidence="12 13">SM1504</strain>
    </source>
</reference>
<dbReference type="InterPro" id="IPR023997">
    <property type="entry name" value="TonB-dep_OMP_SusC/RagA_CS"/>
</dbReference>
<dbReference type="InterPro" id="IPR000531">
    <property type="entry name" value="Beta-barrel_TonB"/>
</dbReference>
<evidence type="ECO:0000256" key="7">
    <source>
        <dbReference type="ARBA" id="ARBA00023237"/>
    </source>
</evidence>
<dbReference type="Pfam" id="PF07715">
    <property type="entry name" value="Plug"/>
    <property type="match status" value="1"/>
</dbReference>
<organism evidence="12 13">
    <name type="scientific">Arcticibacterium luteifluviistationis</name>
    <dbReference type="NCBI Taxonomy" id="1784714"/>
    <lineage>
        <taxon>Bacteria</taxon>
        <taxon>Pseudomonadati</taxon>
        <taxon>Bacteroidota</taxon>
        <taxon>Cytophagia</taxon>
        <taxon>Cytophagales</taxon>
        <taxon>Leadbetterellaceae</taxon>
        <taxon>Arcticibacterium</taxon>
    </lineage>
</organism>
<evidence type="ECO:0000256" key="6">
    <source>
        <dbReference type="ARBA" id="ARBA00023136"/>
    </source>
</evidence>
<keyword evidence="4 8" id="KW-0812">Transmembrane</keyword>
<name>A0A2Z4GG25_9BACT</name>
<keyword evidence="6 8" id="KW-0472">Membrane</keyword>
<keyword evidence="13" id="KW-1185">Reference proteome</keyword>
<evidence type="ECO:0000256" key="3">
    <source>
        <dbReference type="ARBA" id="ARBA00022452"/>
    </source>
</evidence>
<dbReference type="Proteomes" id="UP000249873">
    <property type="component" value="Chromosome"/>
</dbReference>
<dbReference type="SUPFAM" id="SSF49464">
    <property type="entry name" value="Carboxypeptidase regulatory domain-like"/>
    <property type="match status" value="1"/>
</dbReference>
<gene>
    <name evidence="12" type="ORF">DJ013_17940</name>
</gene>
<proteinExistence type="inferred from homology"/>
<keyword evidence="2 8" id="KW-0813">Transport</keyword>
<dbReference type="AlphaFoldDB" id="A0A2Z4GG25"/>
<accession>A0A2Z4GG25</accession>
<dbReference type="FunFam" id="2.170.130.10:FF:000008">
    <property type="entry name" value="SusC/RagA family TonB-linked outer membrane protein"/>
    <property type="match status" value="1"/>
</dbReference>
<dbReference type="InterPro" id="IPR012910">
    <property type="entry name" value="Plug_dom"/>
</dbReference>
<dbReference type="Gene3D" id="2.170.130.10">
    <property type="entry name" value="TonB-dependent receptor, plug domain"/>
    <property type="match status" value="1"/>
</dbReference>
<dbReference type="NCBIfam" id="TIGR04056">
    <property type="entry name" value="OMP_RagA_SusC"/>
    <property type="match status" value="1"/>
</dbReference>
<keyword evidence="3 8" id="KW-1134">Transmembrane beta strand</keyword>
<dbReference type="KEGG" id="als:DJ013_17940"/>
<dbReference type="Gene3D" id="2.60.40.1120">
    <property type="entry name" value="Carboxypeptidase-like, regulatory domain"/>
    <property type="match status" value="1"/>
</dbReference>
<comment type="subcellular location">
    <subcellularLocation>
        <location evidence="1 8">Cell outer membrane</location>
        <topology evidence="1 8">Multi-pass membrane protein</topology>
    </subcellularLocation>
</comment>
<evidence type="ECO:0000259" key="11">
    <source>
        <dbReference type="Pfam" id="PF07715"/>
    </source>
</evidence>
<dbReference type="GO" id="GO:0009279">
    <property type="term" value="C:cell outer membrane"/>
    <property type="evidence" value="ECO:0007669"/>
    <property type="project" value="UniProtKB-SubCell"/>
</dbReference>
<evidence type="ECO:0000256" key="4">
    <source>
        <dbReference type="ARBA" id="ARBA00022692"/>
    </source>
</evidence>
<evidence type="ECO:0000256" key="1">
    <source>
        <dbReference type="ARBA" id="ARBA00004571"/>
    </source>
</evidence>
<dbReference type="InterPro" id="IPR008969">
    <property type="entry name" value="CarboxyPept-like_regulatory"/>
</dbReference>
<evidence type="ECO:0000256" key="5">
    <source>
        <dbReference type="ARBA" id="ARBA00023077"/>
    </source>
</evidence>